<reference evidence="2 3" key="1">
    <citation type="submission" date="2017-10" db="EMBL/GenBank/DDBJ databases">
        <authorList>
            <consortium name="Urmite Genomes"/>
        </authorList>
    </citation>
    <scope>NUCLEOTIDE SEQUENCE [LARGE SCALE GENOMIC DNA]</scope>
    <source>
        <strain evidence="2 3">FB-527</strain>
    </source>
</reference>
<comment type="caution">
    <text evidence="2">The sequence shown here is derived from an EMBL/GenBank/DDBJ whole genome shotgun (WGS) entry which is preliminary data.</text>
</comment>
<protein>
    <submittedName>
        <fullName evidence="2">Uncharacterized protein</fullName>
    </submittedName>
</protein>
<dbReference type="RefSeq" id="WP_390632594.1">
    <property type="nucleotide sequence ID" value="NZ_OCTY01000002.1"/>
</dbReference>
<feature type="region of interest" description="Disordered" evidence="1">
    <location>
        <begin position="47"/>
        <end position="70"/>
    </location>
</feature>
<evidence type="ECO:0000313" key="2">
    <source>
        <dbReference type="EMBL" id="SOJ54487.1"/>
    </source>
</evidence>
<keyword evidence="3" id="KW-1185">Reference proteome</keyword>
<sequence>MHGNNDTVGATVSKLATGLSLSQAAHVLEVIGAIDTAARDCVQELGRPAGTAPDGIMGASDGEPAANALD</sequence>
<dbReference type="Proteomes" id="UP000554965">
    <property type="component" value="Unassembled WGS sequence"/>
</dbReference>
<organism evidence="2 3">
    <name type="scientific">Mycobacterium simulans</name>
    <dbReference type="NCBI Taxonomy" id="627089"/>
    <lineage>
        <taxon>Bacteria</taxon>
        <taxon>Bacillati</taxon>
        <taxon>Actinomycetota</taxon>
        <taxon>Actinomycetes</taxon>
        <taxon>Mycobacteriales</taxon>
        <taxon>Mycobacteriaceae</taxon>
        <taxon>Mycobacterium</taxon>
    </lineage>
</organism>
<gene>
    <name evidence="2" type="ORF">MSIMFB_01979</name>
</gene>
<evidence type="ECO:0000313" key="3">
    <source>
        <dbReference type="Proteomes" id="UP000554965"/>
    </source>
</evidence>
<evidence type="ECO:0000256" key="1">
    <source>
        <dbReference type="SAM" id="MobiDB-lite"/>
    </source>
</evidence>
<proteinExistence type="predicted"/>
<dbReference type="EMBL" id="OCTY01000002">
    <property type="protein sequence ID" value="SOJ54487.1"/>
    <property type="molecule type" value="Genomic_DNA"/>
</dbReference>
<accession>A0A7Z7ILF9</accession>
<name>A0A7Z7ILF9_9MYCO</name>
<dbReference type="AlphaFoldDB" id="A0A7Z7ILF9"/>